<dbReference type="EMBL" id="KB587548">
    <property type="protein sequence ID" value="EMP25683.1"/>
    <property type="molecule type" value="Genomic_DNA"/>
</dbReference>
<evidence type="ECO:0000256" key="2">
    <source>
        <dbReference type="SAM" id="MobiDB-lite"/>
    </source>
</evidence>
<sequence length="136" mass="15773">MPPRTRRAPVWSDGKVLDLISVWGEEAVQSHLRSSHRNYDTFGQISREMMQRGHDRDALQCRIKVKELQNAYRKAREANSRSDAAPATCHFYKELDVILGGRPHLHSKDHHGHFRGQFNKAEQEEEEQQRSRSKGA</sequence>
<evidence type="ECO:0000256" key="1">
    <source>
        <dbReference type="SAM" id="Coils"/>
    </source>
</evidence>
<dbReference type="PANTHER" id="PTHR47595">
    <property type="entry name" value="HEAT SHOCK 70 KDA PROTEIN 14"/>
    <property type="match status" value="1"/>
</dbReference>
<feature type="compositionally biased region" description="Basic residues" evidence="2">
    <location>
        <begin position="103"/>
        <end position="114"/>
    </location>
</feature>
<dbReference type="PANTHER" id="PTHR47595:SF1">
    <property type="entry name" value="MYB_SANT-LIKE DNA-BINDING DOMAIN-CONTAINING PROTEIN"/>
    <property type="match status" value="1"/>
</dbReference>
<dbReference type="Pfam" id="PF13837">
    <property type="entry name" value="Myb_DNA-bind_4"/>
    <property type="match status" value="1"/>
</dbReference>
<evidence type="ECO:0000313" key="5">
    <source>
        <dbReference type="Proteomes" id="UP000031443"/>
    </source>
</evidence>
<dbReference type="Gene3D" id="1.10.10.60">
    <property type="entry name" value="Homeodomain-like"/>
    <property type="match status" value="1"/>
</dbReference>
<evidence type="ECO:0000313" key="4">
    <source>
        <dbReference type="EMBL" id="EMP25683.1"/>
    </source>
</evidence>
<evidence type="ECO:0000259" key="3">
    <source>
        <dbReference type="Pfam" id="PF13837"/>
    </source>
</evidence>
<dbReference type="FunFam" id="1.10.10.60:FF:000032">
    <property type="entry name" value="Zinc finger and SCAN domain-containing 20"/>
    <property type="match status" value="1"/>
</dbReference>
<gene>
    <name evidence="4" type="ORF">UY3_17272</name>
</gene>
<organism evidence="4 5">
    <name type="scientific">Chelonia mydas</name>
    <name type="common">Green sea-turtle</name>
    <name type="synonym">Chelonia agassizi</name>
    <dbReference type="NCBI Taxonomy" id="8469"/>
    <lineage>
        <taxon>Eukaryota</taxon>
        <taxon>Metazoa</taxon>
        <taxon>Chordata</taxon>
        <taxon>Craniata</taxon>
        <taxon>Vertebrata</taxon>
        <taxon>Euteleostomi</taxon>
        <taxon>Archelosauria</taxon>
        <taxon>Testudinata</taxon>
        <taxon>Testudines</taxon>
        <taxon>Cryptodira</taxon>
        <taxon>Durocryptodira</taxon>
        <taxon>Americhelydia</taxon>
        <taxon>Chelonioidea</taxon>
        <taxon>Cheloniidae</taxon>
        <taxon>Chelonia</taxon>
    </lineage>
</organism>
<keyword evidence="1" id="KW-0175">Coiled coil</keyword>
<feature type="domain" description="Myb/SANT-like DNA-binding" evidence="3">
    <location>
        <begin position="10"/>
        <end position="96"/>
    </location>
</feature>
<proteinExistence type="predicted"/>
<protein>
    <submittedName>
        <fullName evidence="4">Zinc finger and SCAN domain-containing protein 20</fullName>
    </submittedName>
</protein>
<dbReference type="Proteomes" id="UP000031443">
    <property type="component" value="Unassembled WGS sequence"/>
</dbReference>
<dbReference type="InterPro" id="IPR044822">
    <property type="entry name" value="Myb_DNA-bind_4"/>
</dbReference>
<reference evidence="5" key="1">
    <citation type="journal article" date="2013" name="Nat. Genet.">
        <title>The draft genomes of soft-shell turtle and green sea turtle yield insights into the development and evolution of the turtle-specific body plan.</title>
        <authorList>
            <person name="Wang Z."/>
            <person name="Pascual-Anaya J."/>
            <person name="Zadissa A."/>
            <person name="Li W."/>
            <person name="Niimura Y."/>
            <person name="Huang Z."/>
            <person name="Li C."/>
            <person name="White S."/>
            <person name="Xiong Z."/>
            <person name="Fang D."/>
            <person name="Wang B."/>
            <person name="Ming Y."/>
            <person name="Chen Y."/>
            <person name="Zheng Y."/>
            <person name="Kuraku S."/>
            <person name="Pignatelli M."/>
            <person name="Herrero J."/>
            <person name="Beal K."/>
            <person name="Nozawa M."/>
            <person name="Li Q."/>
            <person name="Wang J."/>
            <person name="Zhang H."/>
            <person name="Yu L."/>
            <person name="Shigenobu S."/>
            <person name="Wang J."/>
            <person name="Liu J."/>
            <person name="Flicek P."/>
            <person name="Searle S."/>
            <person name="Wang J."/>
            <person name="Kuratani S."/>
            <person name="Yin Y."/>
            <person name="Aken B."/>
            <person name="Zhang G."/>
            <person name="Irie N."/>
        </authorList>
    </citation>
    <scope>NUCLEOTIDE SEQUENCE [LARGE SCALE GENOMIC DNA]</scope>
</reference>
<feature type="region of interest" description="Disordered" evidence="2">
    <location>
        <begin position="102"/>
        <end position="136"/>
    </location>
</feature>
<dbReference type="AlphaFoldDB" id="M7B0T5"/>
<accession>M7B0T5</accession>
<feature type="coiled-coil region" evidence="1">
    <location>
        <begin position="58"/>
        <end position="85"/>
    </location>
</feature>
<name>M7B0T5_CHEMY</name>
<keyword evidence="5" id="KW-1185">Reference proteome</keyword>